<protein>
    <submittedName>
        <fullName evidence="2">DH200=94 genomic scaffold, scaffold_7517</fullName>
    </submittedName>
</protein>
<evidence type="ECO:0000256" key="1">
    <source>
        <dbReference type="SAM" id="MobiDB-lite"/>
    </source>
</evidence>
<feature type="compositionally biased region" description="Basic and acidic residues" evidence="1">
    <location>
        <begin position="21"/>
        <end position="33"/>
    </location>
</feature>
<sequence length="79" mass="8805">ESLELERTEKKNSLPSSSDKLSTDEGKNCREAPDSLSHLSLSRTKATDRKQRGKEIFAEEVPASFSLGRATEQGRKKIL</sequence>
<feature type="compositionally biased region" description="Basic and acidic residues" evidence="1">
    <location>
        <begin position="1"/>
        <end position="12"/>
    </location>
</feature>
<feature type="non-terminal residue" evidence="2">
    <location>
        <position position="1"/>
    </location>
</feature>
<feature type="region of interest" description="Disordered" evidence="1">
    <location>
        <begin position="1"/>
        <end position="55"/>
    </location>
</feature>
<feature type="compositionally biased region" description="Basic and acidic residues" evidence="1">
    <location>
        <begin position="45"/>
        <end position="55"/>
    </location>
</feature>
<organism evidence="2 3">
    <name type="scientific">Coffea canephora</name>
    <name type="common">Robusta coffee</name>
    <dbReference type="NCBI Taxonomy" id="49390"/>
    <lineage>
        <taxon>Eukaryota</taxon>
        <taxon>Viridiplantae</taxon>
        <taxon>Streptophyta</taxon>
        <taxon>Embryophyta</taxon>
        <taxon>Tracheophyta</taxon>
        <taxon>Spermatophyta</taxon>
        <taxon>Magnoliopsida</taxon>
        <taxon>eudicotyledons</taxon>
        <taxon>Gunneridae</taxon>
        <taxon>Pentapetalae</taxon>
        <taxon>asterids</taxon>
        <taxon>lamiids</taxon>
        <taxon>Gentianales</taxon>
        <taxon>Rubiaceae</taxon>
        <taxon>Ixoroideae</taxon>
        <taxon>Gardenieae complex</taxon>
        <taxon>Bertiereae - Coffeeae clade</taxon>
        <taxon>Coffeeae</taxon>
        <taxon>Coffea</taxon>
    </lineage>
</organism>
<proteinExistence type="predicted"/>
<evidence type="ECO:0000313" key="2">
    <source>
        <dbReference type="EMBL" id="CDP21891.1"/>
    </source>
</evidence>
<dbReference type="Gramene" id="CDP21891">
    <property type="protein sequence ID" value="CDP21891"/>
    <property type="gene ID" value="GSCOC_T00002183001"/>
</dbReference>
<dbReference type="Proteomes" id="UP000295252">
    <property type="component" value="Unassembled WGS sequence"/>
</dbReference>
<evidence type="ECO:0000313" key="3">
    <source>
        <dbReference type="Proteomes" id="UP000295252"/>
    </source>
</evidence>
<dbReference type="EMBL" id="HG746601">
    <property type="protein sequence ID" value="CDP21891.1"/>
    <property type="molecule type" value="Genomic_DNA"/>
</dbReference>
<name>A0A068VMG1_COFCA</name>
<dbReference type="AlphaFoldDB" id="A0A068VMG1"/>
<reference evidence="3" key="1">
    <citation type="journal article" date="2014" name="Science">
        <title>The coffee genome provides insight into the convergent evolution of caffeine biosynthesis.</title>
        <authorList>
            <person name="Denoeud F."/>
            <person name="Carretero-Paulet L."/>
            <person name="Dereeper A."/>
            <person name="Droc G."/>
            <person name="Guyot R."/>
            <person name="Pietrella M."/>
            <person name="Zheng C."/>
            <person name="Alberti A."/>
            <person name="Anthony F."/>
            <person name="Aprea G."/>
            <person name="Aury J.M."/>
            <person name="Bento P."/>
            <person name="Bernard M."/>
            <person name="Bocs S."/>
            <person name="Campa C."/>
            <person name="Cenci A."/>
            <person name="Combes M.C."/>
            <person name="Crouzillat D."/>
            <person name="Da Silva C."/>
            <person name="Daddiego L."/>
            <person name="De Bellis F."/>
            <person name="Dussert S."/>
            <person name="Garsmeur O."/>
            <person name="Gayraud T."/>
            <person name="Guignon V."/>
            <person name="Jahn K."/>
            <person name="Jamilloux V."/>
            <person name="Joet T."/>
            <person name="Labadie K."/>
            <person name="Lan T."/>
            <person name="Leclercq J."/>
            <person name="Lepelley M."/>
            <person name="Leroy T."/>
            <person name="Li L.T."/>
            <person name="Librado P."/>
            <person name="Lopez L."/>
            <person name="Munoz A."/>
            <person name="Noel B."/>
            <person name="Pallavicini A."/>
            <person name="Perrotta G."/>
            <person name="Poncet V."/>
            <person name="Pot D."/>
            <person name="Priyono X."/>
            <person name="Rigoreau M."/>
            <person name="Rouard M."/>
            <person name="Rozas J."/>
            <person name="Tranchant-Dubreuil C."/>
            <person name="VanBuren R."/>
            <person name="Zhang Q."/>
            <person name="Andrade A.C."/>
            <person name="Argout X."/>
            <person name="Bertrand B."/>
            <person name="de Kochko A."/>
            <person name="Graziosi G."/>
            <person name="Henry R.J."/>
            <person name="Jayarama X."/>
            <person name="Ming R."/>
            <person name="Nagai C."/>
            <person name="Rounsley S."/>
            <person name="Sankoff D."/>
            <person name="Giuliano G."/>
            <person name="Albert V.A."/>
            <person name="Wincker P."/>
            <person name="Lashermes P."/>
        </authorList>
    </citation>
    <scope>NUCLEOTIDE SEQUENCE [LARGE SCALE GENOMIC DNA]</scope>
    <source>
        <strain evidence="3">cv. DH200-94</strain>
    </source>
</reference>
<keyword evidence="3" id="KW-1185">Reference proteome</keyword>
<gene>
    <name evidence="2" type="ORF">GSCOC_T00002183001</name>
</gene>
<dbReference type="InParanoid" id="A0A068VMG1"/>
<accession>A0A068VMG1</accession>